<reference evidence="2" key="1">
    <citation type="journal article" date="2022" name="bioRxiv">
        <title>Sequencing and chromosome-scale assembly of the giantPleurodeles waltlgenome.</title>
        <authorList>
            <person name="Brown T."/>
            <person name="Elewa A."/>
            <person name="Iarovenko S."/>
            <person name="Subramanian E."/>
            <person name="Araus A.J."/>
            <person name="Petzold A."/>
            <person name="Susuki M."/>
            <person name="Suzuki K.-i.T."/>
            <person name="Hayashi T."/>
            <person name="Toyoda A."/>
            <person name="Oliveira C."/>
            <person name="Osipova E."/>
            <person name="Leigh N.D."/>
            <person name="Simon A."/>
            <person name="Yun M.H."/>
        </authorList>
    </citation>
    <scope>NUCLEOTIDE SEQUENCE</scope>
    <source>
        <strain evidence="2">20211129_DDA</strain>
        <tissue evidence="2">Liver</tissue>
    </source>
</reference>
<dbReference type="Proteomes" id="UP001066276">
    <property type="component" value="Chromosome 7"/>
</dbReference>
<dbReference type="EMBL" id="JANPWB010000011">
    <property type="protein sequence ID" value="KAJ1130067.1"/>
    <property type="molecule type" value="Genomic_DNA"/>
</dbReference>
<comment type="caution">
    <text evidence="2">The sequence shown here is derived from an EMBL/GenBank/DDBJ whole genome shotgun (WGS) entry which is preliminary data.</text>
</comment>
<keyword evidence="3" id="KW-1185">Reference proteome</keyword>
<organism evidence="2 3">
    <name type="scientific">Pleurodeles waltl</name>
    <name type="common">Iberian ribbed newt</name>
    <dbReference type="NCBI Taxonomy" id="8319"/>
    <lineage>
        <taxon>Eukaryota</taxon>
        <taxon>Metazoa</taxon>
        <taxon>Chordata</taxon>
        <taxon>Craniata</taxon>
        <taxon>Vertebrata</taxon>
        <taxon>Euteleostomi</taxon>
        <taxon>Amphibia</taxon>
        <taxon>Batrachia</taxon>
        <taxon>Caudata</taxon>
        <taxon>Salamandroidea</taxon>
        <taxon>Salamandridae</taxon>
        <taxon>Pleurodelinae</taxon>
        <taxon>Pleurodeles</taxon>
    </lineage>
</organism>
<sequence>MRRRLRCLTRFQGESRRHFLCPERARPSHSVGPRPADAAPHRRSSGASAPRLAPRSNSSPRLAWEAPVRSGASLLSLAPGRMIPLYAAPLSRCGVMLLFIC</sequence>
<proteinExistence type="predicted"/>
<evidence type="ECO:0000313" key="2">
    <source>
        <dbReference type="EMBL" id="KAJ1130067.1"/>
    </source>
</evidence>
<name>A0AAV7PS33_PLEWA</name>
<evidence type="ECO:0000313" key="3">
    <source>
        <dbReference type="Proteomes" id="UP001066276"/>
    </source>
</evidence>
<feature type="region of interest" description="Disordered" evidence="1">
    <location>
        <begin position="22"/>
        <end position="60"/>
    </location>
</feature>
<protein>
    <submittedName>
        <fullName evidence="2">Uncharacterized protein</fullName>
    </submittedName>
</protein>
<dbReference type="AlphaFoldDB" id="A0AAV7PS33"/>
<evidence type="ECO:0000256" key="1">
    <source>
        <dbReference type="SAM" id="MobiDB-lite"/>
    </source>
</evidence>
<gene>
    <name evidence="2" type="ORF">NDU88_008423</name>
</gene>
<accession>A0AAV7PS33</accession>